<protein>
    <recommendedName>
        <fullName evidence="3">Co-chaperone HscB C-terminal oligomerisation domain-containing protein</fullName>
    </recommendedName>
</protein>
<dbReference type="InterPro" id="IPR004640">
    <property type="entry name" value="HscB"/>
</dbReference>
<dbReference type="Pfam" id="PF07743">
    <property type="entry name" value="HSCB_C"/>
    <property type="match status" value="1"/>
</dbReference>
<organism evidence="4 5">
    <name type="scientific">Heterobasidion irregulare (strain TC 32-1)</name>
    <dbReference type="NCBI Taxonomy" id="747525"/>
    <lineage>
        <taxon>Eukaryota</taxon>
        <taxon>Fungi</taxon>
        <taxon>Dikarya</taxon>
        <taxon>Basidiomycota</taxon>
        <taxon>Agaricomycotina</taxon>
        <taxon>Agaricomycetes</taxon>
        <taxon>Russulales</taxon>
        <taxon>Bondarzewiaceae</taxon>
        <taxon>Heterobasidion</taxon>
        <taxon>Heterobasidion annosum species complex</taxon>
    </lineage>
</organism>
<dbReference type="GO" id="GO:0044571">
    <property type="term" value="P:[2Fe-2S] cluster assembly"/>
    <property type="evidence" value="ECO:0007669"/>
    <property type="project" value="InterPro"/>
</dbReference>
<gene>
    <name evidence="4" type="ORF">HETIRDRAFT_406939</name>
</gene>
<dbReference type="STRING" id="747525.W4KPA4"/>
<dbReference type="GO" id="GO:0001671">
    <property type="term" value="F:ATPase activator activity"/>
    <property type="evidence" value="ECO:0007669"/>
    <property type="project" value="InterPro"/>
</dbReference>
<dbReference type="FunCoup" id="W4KPA4">
    <property type="interactions" value="249"/>
</dbReference>
<dbReference type="GeneID" id="20672556"/>
<dbReference type="Proteomes" id="UP000030671">
    <property type="component" value="Unassembled WGS sequence"/>
</dbReference>
<evidence type="ECO:0000256" key="1">
    <source>
        <dbReference type="ARBA" id="ARBA00010476"/>
    </source>
</evidence>
<dbReference type="HOGENOM" id="CLU_068529_0_1_1"/>
<sequence length="226" mass="25550">MGPLLHWRILSACPADFASRPRYISVKTLPSGCPSCQAPLPTPLPACPKCFYIAQVSPNQTYYQVLDAPYEPNPFLVDLGKLRTQYRNLQWCVHPDIWTARGEDKVYVARSLSGLANKAYKTLKDPLSRVEYILRLEDTELSETDQTDDQQLIMEIMEAREALEEAASPADVESVRADNHVKIMQTIKELERLVGSKEWKRTRIAAVRLKYLSGIEDAAKGSDHSE</sequence>
<dbReference type="Gene3D" id="1.20.1280.20">
    <property type="entry name" value="HscB, C-terminal domain"/>
    <property type="match status" value="1"/>
</dbReference>
<dbReference type="NCBIfam" id="TIGR00714">
    <property type="entry name" value="hscB"/>
    <property type="match status" value="1"/>
</dbReference>
<dbReference type="GO" id="GO:0005739">
    <property type="term" value="C:mitochondrion"/>
    <property type="evidence" value="ECO:0007669"/>
    <property type="project" value="TreeGrafter"/>
</dbReference>
<dbReference type="InterPro" id="IPR036869">
    <property type="entry name" value="J_dom_sf"/>
</dbReference>
<dbReference type="InParanoid" id="W4KPA4"/>
<dbReference type="KEGG" id="hir:HETIRDRAFT_406939"/>
<dbReference type="GO" id="GO:0051259">
    <property type="term" value="P:protein complex oligomerization"/>
    <property type="evidence" value="ECO:0007669"/>
    <property type="project" value="InterPro"/>
</dbReference>
<dbReference type="OrthoDB" id="448954at2759"/>
<proteinExistence type="inferred from homology"/>
<dbReference type="PANTHER" id="PTHR14021">
    <property type="entry name" value="IRON-SULFUR CLUSTER CO-CHAPERONE PROTEIN HSCB"/>
    <property type="match status" value="1"/>
</dbReference>
<keyword evidence="2" id="KW-0143">Chaperone</keyword>
<dbReference type="EMBL" id="KI925454">
    <property type="protein sequence ID" value="ETW87220.1"/>
    <property type="molecule type" value="Genomic_DNA"/>
</dbReference>
<dbReference type="GO" id="GO:0051087">
    <property type="term" value="F:protein-folding chaperone binding"/>
    <property type="evidence" value="ECO:0007669"/>
    <property type="project" value="InterPro"/>
</dbReference>
<comment type="similarity">
    <text evidence="1">Belongs to the HscB family.</text>
</comment>
<dbReference type="SUPFAM" id="SSF47144">
    <property type="entry name" value="HSC20 (HSCB), C-terminal oligomerisation domain"/>
    <property type="match status" value="1"/>
</dbReference>
<dbReference type="AlphaFoldDB" id="W4KPA4"/>
<evidence type="ECO:0000313" key="5">
    <source>
        <dbReference type="Proteomes" id="UP000030671"/>
    </source>
</evidence>
<keyword evidence="5" id="KW-1185">Reference proteome</keyword>
<dbReference type="InterPro" id="IPR009073">
    <property type="entry name" value="HscB_oligo_C"/>
</dbReference>
<dbReference type="RefSeq" id="XP_009541150.1">
    <property type="nucleotide sequence ID" value="XM_009542855.1"/>
</dbReference>
<reference evidence="4 5" key="1">
    <citation type="journal article" date="2012" name="New Phytol.">
        <title>Insight into trade-off between wood decay and parasitism from the genome of a fungal forest pathogen.</title>
        <authorList>
            <person name="Olson A."/>
            <person name="Aerts A."/>
            <person name="Asiegbu F."/>
            <person name="Belbahri L."/>
            <person name="Bouzid O."/>
            <person name="Broberg A."/>
            <person name="Canback B."/>
            <person name="Coutinho P.M."/>
            <person name="Cullen D."/>
            <person name="Dalman K."/>
            <person name="Deflorio G."/>
            <person name="van Diepen L.T."/>
            <person name="Dunand C."/>
            <person name="Duplessis S."/>
            <person name="Durling M."/>
            <person name="Gonthier P."/>
            <person name="Grimwood J."/>
            <person name="Fossdal C.G."/>
            <person name="Hansson D."/>
            <person name="Henrissat B."/>
            <person name="Hietala A."/>
            <person name="Himmelstrand K."/>
            <person name="Hoffmeister D."/>
            <person name="Hogberg N."/>
            <person name="James T.Y."/>
            <person name="Karlsson M."/>
            <person name="Kohler A."/>
            <person name="Kues U."/>
            <person name="Lee Y.H."/>
            <person name="Lin Y.C."/>
            <person name="Lind M."/>
            <person name="Lindquist E."/>
            <person name="Lombard V."/>
            <person name="Lucas S."/>
            <person name="Lunden K."/>
            <person name="Morin E."/>
            <person name="Murat C."/>
            <person name="Park J."/>
            <person name="Raffaello T."/>
            <person name="Rouze P."/>
            <person name="Salamov A."/>
            <person name="Schmutz J."/>
            <person name="Solheim H."/>
            <person name="Stahlberg J."/>
            <person name="Velez H."/>
            <person name="de Vries R.P."/>
            <person name="Wiebenga A."/>
            <person name="Woodward S."/>
            <person name="Yakovlev I."/>
            <person name="Garbelotto M."/>
            <person name="Martin F."/>
            <person name="Grigoriev I.V."/>
            <person name="Stenlid J."/>
        </authorList>
    </citation>
    <scope>NUCLEOTIDE SEQUENCE [LARGE SCALE GENOMIC DNA]</scope>
    <source>
        <strain evidence="4 5">TC 32-1</strain>
    </source>
</reference>
<dbReference type="PANTHER" id="PTHR14021:SF15">
    <property type="entry name" value="IRON-SULFUR CLUSTER CO-CHAPERONE PROTEIN HSCB"/>
    <property type="match status" value="1"/>
</dbReference>
<evidence type="ECO:0000256" key="2">
    <source>
        <dbReference type="ARBA" id="ARBA00023186"/>
    </source>
</evidence>
<dbReference type="SUPFAM" id="SSF46565">
    <property type="entry name" value="Chaperone J-domain"/>
    <property type="match status" value="1"/>
</dbReference>
<name>W4KPA4_HETIT</name>
<dbReference type="InterPro" id="IPR036386">
    <property type="entry name" value="HscB_C_sf"/>
</dbReference>
<accession>W4KPA4</accession>
<feature type="domain" description="Co-chaperone HscB C-terminal oligomerisation" evidence="3">
    <location>
        <begin position="149"/>
        <end position="220"/>
    </location>
</feature>
<dbReference type="Gene3D" id="1.10.287.110">
    <property type="entry name" value="DnaJ domain"/>
    <property type="match status" value="1"/>
</dbReference>
<evidence type="ECO:0000259" key="3">
    <source>
        <dbReference type="Pfam" id="PF07743"/>
    </source>
</evidence>
<dbReference type="eggNOG" id="KOG3192">
    <property type="taxonomic scope" value="Eukaryota"/>
</dbReference>
<evidence type="ECO:0000313" key="4">
    <source>
        <dbReference type="EMBL" id="ETW87220.1"/>
    </source>
</evidence>